<feature type="region of interest" description="Disordered" evidence="1">
    <location>
        <begin position="208"/>
        <end position="228"/>
    </location>
</feature>
<dbReference type="AlphaFoldDB" id="A0A2A5RN04"/>
<gene>
    <name evidence="3" type="ORF">RT41_GL001097</name>
</gene>
<name>A0A2A5RN04_9LACT</name>
<organism evidence="3 4">
    <name type="scientific">Lactococcus fujiensis JCM 16395</name>
    <dbReference type="NCBI Taxonomy" id="1291764"/>
    <lineage>
        <taxon>Bacteria</taxon>
        <taxon>Bacillati</taxon>
        <taxon>Bacillota</taxon>
        <taxon>Bacilli</taxon>
        <taxon>Lactobacillales</taxon>
        <taxon>Streptococcaceae</taxon>
        <taxon>Lactococcus</taxon>
    </lineage>
</organism>
<dbReference type="EMBL" id="JXJU01000003">
    <property type="protein sequence ID" value="PCS00715.1"/>
    <property type="molecule type" value="Genomic_DNA"/>
</dbReference>
<dbReference type="OrthoDB" id="9812295at2"/>
<dbReference type="RefSeq" id="WP_096817522.1">
    <property type="nucleotide sequence ID" value="NZ_JXJU01000003.1"/>
</dbReference>
<protein>
    <recommendedName>
        <fullName evidence="2">NADPH-dependent FMN reductase-like domain-containing protein</fullName>
    </recommendedName>
</protein>
<evidence type="ECO:0000259" key="2">
    <source>
        <dbReference type="Pfam" id="PF03358"/>
    </source>
</evidence>
<dbReference type="InterPro" id="IPR005025">
    <property type="entry name" value="FMN_Rdtase-like_dom"/>
</dbReference>
<comment type="caution">
    <text evidence="3">The sequence shown here is derived from an EMBL/GenBank/DDBJ whole genome shotgun (WGS) entry which is preliminary data.</text>
</comment>
<evidence type="ECO:0000313" key="4">
    <source>
        <dbReference type="Proteomes" id="UP000218181"/>
    </source>
</evidence>
<dbReference type="GO" id="GO:0016491">
    <property type="term" value="F:oxidoreductase activity"/>
    <property type="evidence" value="ECO:0007669"/>
    <property type="project" value="InterPro"/>
</dbReference>
<dbReference type="SUPFAM" id="SSF52218">
    <property type="entry name" value="Flavoproteins"/>
    <property type="match status" value="1"/>
</dbReference>
<dbReference type="InterPro" id="IPR029039">
    <property type="entry name" value="Flavoprotein-like_sf"/>
</dbReference>
<dbReference type="PANTHER" id="PTHR30543:SF21">
    <property type="entry name" value="NAD(P)H-DEPENDENT FMN REDUCTASE LOT6"/>
    <property type="match status" value="1"/>
</dbReference>
<proteinExistence type="predicted"/>
<dbReference type="GO" id="GO:0010181">
    <property type="term" value="F:FMN binding"/>
    <property type="evidence" value="ECO:0007669"/>
    <property type="project" value="TreeGrafter"/>
</dbReference>
<dbReference type="STRING" id="1291764.GCA_001311235_00747"/>
<dbReference type="Gene3D" id="3.40.50.360">
    <property type="match status" value="1"/>
</dbReference>
<reference evidence="3 4" key="1">
    <citation type="submission" date="2014-12" db="EMBL/GenBank/DDBJ databases">
        <title>Draft genome sequences of 10 type strains of Lactococcus.</title>
        <authorList>
            <person name="Sun Z."/>
            <person name="Zhong Z."/>
            <person name="Liu W."/>
            <person name="Zhang W."/>
            <person name="Zhang H."/>
        </authorList>
    </citation>
    <scope>NUCLEOTIDE SEQUENCE [LARGE SCALE GENOMIC DNA]</scope>
    <source>
        <strain evidence="3 4">JCM 16395</strain>
    </source>
</reference>
<dbReference type="Proteomes" id="UP000218181">
    <property type="component" value="Unassembled WGS sequence"/>
</dbReference>
<evidence type="ECO:0000256" key="1">
    <source>
        <dbReference type="SAM" id="MobiDB-lite"/>
    </source>
</evidence>
<accession>A0A2A5RN04</accession>
<keyword evidence="4" id="KW-1185">Reference proteome</keyword>
<dbReference type="InterPro" id="IPR050712">
    <property type="entry name" value="NAD(P)H-dep_reductase"/>
</dbReference>
<dbReference type="PANTHER" id="PTHR30543">
    <property type="entry name" value="CHROMATE REDUCTASE"/>
    <property type="match status" value="1"/>
</dbReference>
<feature type="compositionally biased region" description="Acidic residues" evidence="1">
    <location>
        <begin position="208"/>
        <end position="222"/>
    </location>
</feature>
<evidence type="ECO:0000313" key="3">
    <source>
        <dbReference type="EMBL" id="PCS00715.1"/>
    </source>
</evidence>
<feature type="domain" description="NADPH-dependent FMN reductase-like" evidence="2">
    <location>
        <begin position="1"/>
        <end position="146"/>
    </location>
</feature>
<dbReference type="GO" id="GO:0005829">
    <property type="term" value="C:cytosol"/>
    <property type="evidence" value="ECO:0007669"/>
    <property type="project" value="TreeGrafter"/>
</dbReference>
<sequence length="228" mass="25502">MKLVALVGTNASYSYNRKLLWYMKKRFGQLAQIDVLEISDLPLFSEDTLDRPDSVLFLSNKIAEADGLIISTPEYDHSITAALKSVLEWLSWGDEHPLTKKPIMIVGASLGNMGTVFAQENLRQILNSPGIDAFVLPGNQFLLGRASQSFSERGDLTEEKTIHWLEHCFNNFVGFVKVINPAKEKQPQFIDDVSEQWWIEDASLGLPFEDDADTGSTEDLDDGTSLFA</sequence>
<dbReference type="Pfam" id="PF03358">
    <property type="entry name" value="FMN_red"/>
    <property type="match status" value="1"/>
</dbReference>